<dbReference type="AlphaFoldDB" id="A0A016QNT5"/>
<comment type="caution">
    <text evidence="2">The sequence shown here is derived from an EMBL/GenBank/DDBJ whole genome shotgun (WGS) entry which is preliminary data.</text>
</comment>
<keyword evidence="1" id="KW-0812">Transmembrane</keyword>
<feature type="transmembrane region" description="Helical" evidence="1">
    <location>
        <begin position="6"/>
        <end position="30"/>
    </location>
</feature>
<keyword evidence="1" id="KW-0472">Membrane</keyword>
<feature type="transmembrane region" description="Helical" evidence="1">
    <location>
        <begin position="185"/>
        <end position="205"/>
    </location>
</feature>
<feature type="transmembrane region" description="Helical" evidence="1">
    <location>
        <begin position="37"/>
        <end position="57"/>
    </location>
</feature>
<evidence type="ECO:0000256" key="1">
    <source>
        <dbReference type="SAM" id="Phobius"/>
    </source>
</evidence>
<evidence type="ECO:0000313" key="2">
    <source>
        <dbReference type="EMBL" id="EYB67522.1"/>
    </source>
</evidence>
<keyword evidence="1" id="KW-1133">Transmembrane helix</keyword>
<dbReference type="PATRIC" id="fig|1476583.3.peg.2396"/>
<accession>A0A016QNT5</accession>
<organism evidence="2 3">
    <name type="scientific">Deinococcus phoenicis</name>
    <dbReference type="NCBI Taxonomy" id="1476583"/>
    <lineage>
        <taxon>Bacteria</taxon>
        <taxon>Thermotogati</taxon>
        <taxon>Deinococcota</taxon>
        <taxon>Deinococci</taxon>
        <taxon>Deinococcales</taxon>
        <taxon>Deinococcaceae</taxon>
        <taxon>Deinococcus</taxon>
    </lineage>
</organism>
<keyword evidence="3" id="KW-1185">Reference proteome</keyword>
<gene>
    <name evidence="2" type="ORF">DEIPH_ctg037orf0001</name>
</gene>
<name>A0A016QNT5_9DEIO</name>
<protein>
    <submittedName>
        <fullName evidence="2">Uncharacterized protein</fullName>
    </submittedName>
</protein>
<feature type="transmembrane region" description="Helical" evidence="1">
    <location>
        <begin position="77"/>
        <end position="101"/>
    </location>
</feature>
<evidence type="ECO:0000313" key="3">
    <source>
        <dbReference type="Proteomes" id="UP000020492"/>
    </source>
</evidence>
<reference evidence="2 3" key="1">
    <citation type="submission" date="2014-03" db="EMBL/GenBank/DDBJ databases">
        <title>Draft genome sequence of Deinococcus phoenicis 1P10ME.</title>
        <authorList>
            <person name="Stepanov V.G."/>
            <person name="Vaishampayan P."/>
            <person name="Venkateswaran K."/>
            <person name="Fox G.E."/>
        </authorList>
    </citation>
    <scope>NUCLEOTIDE SEQUENCE [LARGE SCALE GENOMIC DNA]</scope>
    <source>
        <strain evidence="2 3">1P10ME</strain>
    </source>
</reference>
<proteinExistence type="predicted"/>
<feature type="transmembrane region" description="Helical" evidence="1">
    <location>
        <begin position="153"/>
        <end position="173"/>
    </location>
</feature>
<dbReference type="RefSeq" id="WP_034358314.1">
    <property type="nucleotide sequence ID" value="NZ_JHAC01000036.1"/>
</dbReference>
<dbReference type="Proteomes" id="UP000020492">
    <property type="component" value="Unassembled WGS sequence"/>
</dbReference>
<dbReference type="EMBL" id="JHAC01000036">
    <property type="protein sequence ID" value="EYB67522.1"/>
    <property type="molecule type" value="Genomic_DNA"/>
</dbReference>
<feature type="transmembrane region" description="Helical" evidence="1">
    <location>
        <begin position="113"/>
        <end position="133"/>
    </location>
</feature>
<sequence>MTPARWRSAALLALGVQVTGLFGLAAYSLWRGRFSEGAWFSGIEALLAGLVLAWWTVLLGRFTTGQPVPPTDGTLRALRFAFPWLTSFRLVLWLLTLLFVLNGSAPEANTVALTALLTVWPVGILAGNAVYGTLARLAPNPADLTGRRRLADWLNLAAALSLGMAVFNVVPIAGFSDPVTRTDQLVYALSGALDVLATLLALRAVQAAPVTGG</sequence>